<evidence type="ECO:0000313" key="2">
    <source>
        <dbReference type="EMBL" id="MBB0247383.1"/>
    </source>
</evidence>
<gene>
    <name evidence="2" type="ORF">FNQ90_25490</name>
</gene>
<organism evidence="2 3">
    <name type="scientific">Streptomyces alkaliphilus</name>
    <dbReference type="NCBI Taxonomy" id="1472722"/>
    <lineage>
        <taxon>Bacteria</taxon>
        <taxon>Bacillati</taxon>
        <taxon>Actinomycetota</taxon>
        <taxon>Actinomycetes</taxon>
        <taxon>Kitasatosporales</taxon>
        <taxon>Streptomycetaceae</taxon>
        <taxon>Streptomyces</taxon>
    </lineage>
</organism>
<evidence type="ECO:0000313" key="3">
    <source>
        <dbReference type="Proteomes" id="UP000538929"/>
    </source>
</evidence>
<dbReference type="EMBL" id="VKHT01001669">
    <property type="protein sequence ID" value="MBB0247383.1"/>
    <property type="molecule type" value="Genomic_DNA"/>
</dbReference>
<feature type="region of interest" description="Disordered" evidence="1">
    <location>
        <begin position="53"/>
        <end position="74"/>
    </location>
</feature>
<accession>A0A7W3TIE6</accession>
<keyword evidence="3" id="KW-1185">Reference proteome</keyword>
<comment type="caution">
    <text evidence="2">The sequence shown here is derived from an EMBL/GenBank/DDBJ whole genome shotgun (WGS) entry which is preliminary data.</text>
</comment>
<evidence type="ECO:0000256" key="1">
    <source>
        <dbReference type="SAM" id="MobiDB-lite"/>
    </source>
</evidence>
<sequence>MYPHVRADASGLAALRTAVAPHLRALAAVAHPGPVLAGPAYALAEDAPGRAPVRAASRAGGGRAATPTGSVGSA</sequence>
<protein>
    <submittedName>
        <fullName evidence="2">RNA polymerase subunit sigma-24</fullName>
    </submittedName>
</protein>
<dbReference type="Proteomes" id="UP000538929">
    <property type="component" value="Unassembled WGS sequence"/>
</dbReference>
<reference evidence="3" key="1">
    <citation type="submission" date="2019-10" db="EMBL/GenBank/DDBJ databases">
        <title>Streptomyces sp. nov., a novel actinobacterium isolated from alkaline environment.</title>
        <authorList>
            <person name="Golinska P."/>
        </authorList>
    </citation>
    <scope>NUCLEOTIDE SEQUENCE [LARGE SCALE GENOMIC DNA]</scope>
    <source>
        <strain evidence="3">DSM 42118</strain>
    </source>
</reference>
<feature type="non-terminal residue" evidence="2">
    <location>
        <position position="74"/>
    </location>
</feature>
<dbReference type="AlphaFoldDB" id="A0A7W3TIE6"/>
<name>A0A7W3TIE6_9ACTN</name>
<proteinExistence type="predicted"/>